<dbReference type="EMBL" id="HBGE01089340">
    <property type="protein sequence ID" value="CAD9176449.1"/>
    <property type="molecule type" value="Transcribed_RNA"/>
</dbReference>
<evidence type="ECO:0000313" key="1">
    <source>
        <dbReference type="EMBL" id="CAD9176449.1"/>
    </source>
</evidence>
<dbReference type="AlphaFoldDB" id="A0A7S1RUQ1"/>
<sequence length="297" mass="33614">MAPISPKLALVSALFGAQTAASLRTFETAVEAVQSEETLFLRHILERGLPAELNRSRLRILADLHTGRSGVEEENGYDCDRLPHMCKAPFHCDQWTHQDTLDLRMHGLATTDGHPNLRSWCMPGLERYAASVVKECVVNKDLRQSSKLQLTRTFNDWADELDASYCFAEGHCTNAVASDFTTVTDMENMCDYRFGGRRGWTRNFVNNLKRLMDMPRSLNTWVSAKSGISTQRITRILSKMSCAQGTFHCDIQYCKHTYCRDEYYVQKYGNLLPPIAGHLMQDPDMSKDVAAMESADV</sequence>
<proteinExistence type="predicted"/>
<accession>A0A7S1RUQ1</accession>
<gene>
    <name evidence="1" type="ORF">ACAT0790_LOCUS53218</name>
</gene>
<organism evidence="1">
    <name type="scientific">Alexandrium catenella</name>
    <name type="common">Red tide dinoflagellate</name>
    <name type="synonym">Gonyaulax catenella</name>
    <dbReference type="NCBI Taxonomy" id="2925"/>
    <lineage>
        <taxon>Eukaryota</taxon>
        <taxon>Sar</taxon>
        <taxon>Alveolata</taxon>
        <taxon>Dinophyceae</taxon>
        <taxon>Gonyaulacales</taxon>
        <taxon>Pyrocystaceae</taxon>
        <taxon>Alexandrium</taxon>
    </lineage>
</organism>
<name>A0A7S1RUQ1_ALECA</name>
<protein>
    <submittedName>
        <fullName evidence="1">Uncharacterized protein</fullName>
    </submittedName>
</protein>
<reference evidence="1" key="1">
    <citation type="submission" date="2021-01" db="EMBL/GenBank/DDBJ databases">
        <authorList>
            <person name="Corre E."/>
            <person name="Pelletier E."/>
            <person name="Niang G."/>
            <person name="Scheremetjew M."/>
            <person name="Finn R."/>
            <person name="Kale V."/>
            <person name="Holt S."/>
            <person name="Cochrane G."/>
            <person name="Meng A."/>
            <person name="Brown T."/>
            <person name="Cohen L."/>
        </authorList>
    </citation>
    <scope>NUCLEOTIDE SEQUENCE</scope>
    <source>
        <strain evidence="1">OF101</strain>
    </source>
</reference>